<organism evidence="1 2">
    <name type="scientific">Mycobacteroides franklinii</name>
    <dbReference type="NCBI Taxonomy" id="948102"/>
    <lineage>
        <taxon>Bacteria</taxon>
        <taxon>Bacillati</taxon>
        <taxon>Actinomycetota</taxon>
        <taxon>Actinomycetes</taxon>
        <taxon>Mycobacteriales</taxon>
        <taxon>Mycobacteriaceae</taxon>
        <taxon>Mycobacteroides</taxon>
    </lineage>
</organism>
<accession>A0A1S1L6A8</accession>
<protein>
    <submittedName>
        <fullName evidence="1">Uncharacterized protein</fullName>
    </submittedName>
</protein>
<dbReference type="EMBL" id="MLIK01000019">
    <property type="protein sequence ID" value="OHU21281.1"/>
    <property type="molecule type" value="Genomic_DNA"/>
</dbReference>
<reference evidence="1 2" key="1">
    <citation type="submission" date="2016-10" db="EMBL/GenBank/DDBJ databases">
        <title>Evaluation of Human, Veterinary and Environmental Mycobacterium chelonae Isolates by Core Genome Phylogenomic Analysis, Targeted Gene Comparison, and Anti-microbial Susceptibility Patterns: A Tale of Mistaken Identities.</title>
        <authorList>
            <person name="Fogelson S.B."/>
            <person name="Camus A.C."/>
            <person name="Lorenz W."/>
            <person name="Vasireddy R."/>
            <person name="Vasireddy S."/>
            <person name="Smith T."/>
            <person name="Brown-Elliott B.A."/>
            <person name="Wallace R.J.Jr."/>
            <person name="Hasan N.A."/>
            <person name="Reischl U."/>
            <person name="Sanchez S."/>
        </authorList>
    </citation>
    <scope>NUCLEOTIDE SEQUENCE [LARGE SCALE GENOMIC DNA]</scope>
    <source>
        <strain evidence="1 2">1559</strain>
    </source>
</reference>
<name>A0A1S1L6A8_9MYCO</name>
<proteinExistence type="predicted"/>
<sequence>MCAVANVPDQPVRGLDPYVLYVHDLIGFGVVDQHTTTTITVRKTSAEMCVTDNRWPSESIITRPMRAEVWDRFVDAVLAIVQTAPSSPAQAKQGYPIDVHYSLSYLGTHTVYPTVHVHAVNNTADTTADAITAAFAPIRQLFEAVEPSRLAPAVDL</sequence>
<comment type="caution">
    <text evidence="1">The sequence shown here is derived from an EMBL/GenBank/DDBJ whole genome shotgun (WGS) entry which is preliminary data.</text>
</comment>
<evidence type="ECO:0000313" key="2">
    <source>
        <dbReference type="Proteomes" id="UP000179616"/>
    </source>
</evidence>
<evidence type="ECO:0000313" key="1">
    <source>
        <dbReference type="EMBL" id="OHU21281.1"/>
    </source>
</evidence>
<dbReference type="Proteomes" id="UP000179616">
    <property type="component" value="Unassembled WGS sequence"/>
</dbReference>
<dbReference type="AlphaFoldDB" id="A0A1S1L6A8"/>
<dbReference type="STRING" id="948102.BKG76_11475"/>
<gene>
    <name evidence="1" type="ORF">BKG76_11475</name>
</gene>